<feature type="domain" description="Response regulatory" evidence="10">
    <location>
        <begin position="586"/>
        <end position="699"/>
    </location>
</feature>
<dbReference type="CDD" id="cd16922">
    <property type="entry name" value="HATPase_EvgS-ArcB-TorS-like"/>
    <property type="match status" value="1"/>
</dbReference>
<evidence type="ECO:0000256" key="5">
    <source>
        <dbReference type="ARBA" id="ARBA00022679"/>
    </source>
</evidence>
<evidence type="ECO:0000256" key="6">
    <source>
        <dbReference type="ARBA" id="ARBA00022777"/>
    </source>
</evidence>
<keyword evidence="8" id="KW-1133">Transmembrane helix</keyword>
<dbReference type="AlphaFoldDB" id="A0LKD8"/>
<dbReference type="SUPFAM" id="SSF52172">
    <property type="entry name" value="CheY-like"/>
    <property type="match status" value="2"/>
</dbReference>
<evidence type="ECO:0000313" key="12">
    <source>
        <dbReference type="EMBL" id="ABK17890.1"/>
    </source>
</evidence>
<dbReference type="eggNOG" id="COG2205">
    <property type="taxonomic scope" value="Bacteria"/>
</dbReference>
<dbReference type="SUPFAM" id="SSF47384">
    <property type="entry name" value="Homodimeric domain of signal transducing histidine kinase"/>
    <property type="match status" value="1"/>
</dbReference>
<keyword evidence="4 7" id="KW-0597">Phosphoprotein</keyword>
<keyword evidence="8" id="KW-0812">Transmembrane</keyword>
<feature type="modified residue" description="4-aspartylphosphate" evidence="7">
    <location>
        <position position="635"/>
    </location>
</feature>
<dbReference type="InterPro" id="IPR003594">
    <property type="entry name" value="HATPase_dom"/>
</dbReference>
<dbReference type="STRING" id="335543.Sfum_2208"/>
<dbReference type="GO" id="GO:0005886">
    <property type="term" value="C:plasma membrane"/>
    <property type="evidence" value="ECO:0007669"/>
    <property type="project" value="TreeGrafter"/>
</dbReference>
<dbReference type="InterPro" id="IPR005467">
    <property type="entry name" value="His_kinase_dom"/>
</dbReference>
<dbReference type="PANTHER" id="PTHR43047:SF72">
    <property type="entry name" value="OSMOSENSING HISTIDINE PROTEIN KINASE SLN1"/>
    <property type="match status" value="1"/>
</dbReference>
<comment type="catalytic activity">
    <reaction evidence="1">
        <text>ATP + protein L-histidine = ADP + protein N-phospho-L-histidine.</text>
        <dbReference type="EC" id="2.7.13.3"/>
    </reaction>
</comment>
<dbReference type="SMART" id="SM00448">
    <property type="entry name" value="REC"/>
    <property type="match status" value="2"/>
</dbReference>
<dbReference type="EC" id="2.7.13.3" evidence="3"/>
<dbReference type="SMART" id="SM00304">
    <property type="entry name" value="HAMP"/>
    <property type="match status" value="1"/>
</dbReference>
<dbReference type="PROSITE" id="PS50885">
    <property type="entry name" value="HAMP"/>
    <property type="match status" value="1"/>
</dbReference>
<evidence type="ECO:0000259" key="11">
    <source>
        <dbReference type="PROSITE" id="PS50885"/>
    </source>
</evidence>
<dbReference type="Pfam" id="PF13185">
    <property type="entry name" value="GAF_2"/>
    <property type="match status" value="1"/>
</dbReference>
<comment type="subcellular location">
    <subcellularLocation>
        <location evidence="2">Membrane</location>
    </subcellularLocation>
</comment>
<keyword evidence="13" id="KW-1185">Reference proteome</keyword>
<name>A0LKD8_SYNFM</name>
<feature type="transmembrane region" description="Helical" evidence="8">
    <location>
        <begin position="247"/>
        <end position="267"/>
    </location>
</feature>
<evidence type="ECO:0000256" key="3">
    <source>
        <dbReference type="ARBA" id="ARBA00012438"/>
    </source>
</evidence>
<dbReference type="KEGG" id="sfu:Sfum_2208"/>
<dbReference type="InterPro" id="IPR036890">
    <property type="entry name" value="HATPase_C_sf"/>
</dbReference>
<dbReference type="SUPFAM" id="SSF55781">
    <property type="entry name" value="GAF domain-like"/>
    <property type="match status" value="1"/>
</dbReference>
<evidence type="ECO:0000256" key="1">
    <source>
        <dbReference type="ARBA" id="ARBA00000085"/>
    </source>
</evidence>
<dbReference type="Pfam" id="PF02518">
    <property type="entry name" value="HATPase_c"/>
    <property type="match status" value="1"/>
</dbReference>
<dbReference type="InterPro" id="IPR003660">
    <property type="entry name" value="HAMP_dom"/>
</dbReference>
<evidence type="ECO:0000313" key="13">
    <source>
        <dbReference type="Proteomes" id="UP000001784"/>
    </source>
</evidence>
<evidence type="ECO:0000256" key="7">
    <source>
        <dbReference type="PROSITE-ProRule" id="PRU00169"/>
    </source>
</evidence>
<evidence type="ECO:0000256" key="4">
    <source>
        <dbReference type="ARBA" id="ARBA00022553"/>
    </source>
</evidence>
<protein>
    <recommendedName>
        <fullName evidence="3">histidine kinase</fullName>
        <ecNumber evidence="3">2.7.13.3</ecNumber>
    </recommendedName>
</protein>
<dbReference type="InterPro" id="IPR003661">
    <property type="entry name" value="HisK_dim/P_dom"/>
</dbReference>
<dbReference type="GO" id="GO:0000155">
    <property type="term" value="F:phosphorelay sensor kinase activity"/>
    <property type="evidence" value="ECO:0007669"/>
    <property type="project" value="InterPro"/>
</dbReference>
<dbReference type="InterPro" id="IPR011006">
    <property type="entry name" value="CheY-like_superfamily"/>
</dbReference>
<feature type="domain" description="HAMP" evidence="11">
    <location>
        <begin position="59"/>
        <end position="111"/>
    </location>
</feature>
<reference evidence="12 13" key="1">
    <citation type="submission" date="2006-10" db="EMBL/GenBank/DDBJ databases">
        <title>Complete sequence of Syntrophobacter fumaroxidans MPOB.</title>
        <authorList>
            <consortium name="US DOE Joint Genome Institute"/>
            <person name="Copeland A."/>
            <person name="Lucas S."/>
            <person name="Lapidus A."/>
            <person name="Barry K."/>
            <person name="Detter J.C."/>
            <person name="Glavina del Rio T."/>
            <person name="Hammon N."/>
            <person name="Israni S."/>
            <person name="Pitluck S."/>
            <person name="Goltsman E.G."/>
            <person name="Martinez M."/>
            <person name="Schmutz J."/>
            <person name="Larimer F."/>
            <person name="Land M."/>
            <person name="Hauser L."/>
            <person name="Kyrpides N."/>
            <person name="Kim E."/>
            <person name="Boone D.R."/>
            <person name="Brockman F."/>
            <person name="Culley D."/>
            <person name="Ferry J."/>
            <person name="Gunsalus R."/>
            <person name="McInerney M.J."/>
            <person name="Morrison M."/>
            <person name="Plugge C."/>
            <person name="Rohlin L."/>
            <person name="Scholten J."/>
            <person name="Sieber J."/>
            <person name="Stams A.J.M."/>
            <person name="Worm P."/>
            <person name="Henstra A.M."/>
            <person name="Richardson P."/>
        </authorList>
    </citation>
    <scope>NUCLEOTIDE SEQUENCE [LARGE SCALE GENOMIC DNA]</scope>
    <source>
        <strain evidence="13">DSM 10017 / MPOB</strain>
    </source>
</reference>
<dbReference type="OrthoDB" id="9796305at2"/>
<dbReference type="Gene3D" id="3.30.450.40">
    <property type="match status" value="1"/>
</dbReference>
<dbReference type="SUPFAM" id="SSF158472">
    <property type="entry name" value="HAMP domain-like"/>
    <property type="match status" value="1"/>
</dbReference>
<dbReference type="RefSeq" id="WP_011699059.1">
    <property type="nucleotide sequence ID" value="NC_008554.1"/>
</dbReference>
<accession>A0LKD8</accession>
<evidence type="ECO:0000256" key="2">
    <source>
        <dbReference type="ARBA" id="ARBA00004370"/>
    </source>
</evidence>
<dbReference type="InterPro" id="IPR029016">
    <property type="entry name" value="GAF-like_dom_sf"/>
</dbReference>
<dbReference type="HOGENOM" id="CLU_018045_0_0_7"/>
<dbReference type="Gene3D" id="3.30.565.10">
    <property type="entry name" value="Histidine kinase-like ATPase, C-terminal domain"/>
    <property type="match status" value="1"/>
</dbReference>
<keyword evidence="5" id="KW-0808">Transferase</keyword>
<dbReference type="Pfam" id="PF00672">
    <property type="entry name" value="HAMP"/>
    <property type="match status" value="1"/>
</dbReference>
<dbReference type="InterPro" id="IPR036097">
    <property type="entry name" value="HisK_dim/P_sf"/>
</dbReference>
<dbReference type="PANTHER" id="PTHR43047">
    <property type="entry name" value="TWO-COMPONENT HISTIDINE PROTEIN KINASE"/>
    <property type="match status" value="1"/>
</dbReference>
<proteinExistence type="predicted"/>
<dbReference type="Pfam" id="PF00072">
    <property type="entry name" value="Response_reg"/>
    <property type="match status" value="2"/>
</dbReference>
<dbReference type="PROSITE" id="PS50109">
    <property type="entry name" value="HIS_KIN"/>
    <property type="match status" value="1"/>
</dbReference>
<organism evidence="12 13">
    <name type="scientific">Syntrophobacter fumaroxidans (strain DSM 10017 / MPOB)</name>
    <dbReference type="NCBI Taxonomy" id="335543"/>
    <lineage>
        <taxon>Bacteria</taxon>
        <taxon>Pseudomonadati</taxon>
        <taxon>Thermodesulfobacteriota</taxon>
        <taxon>Syntrophobacteria</taxon>
        <taxon>Syntrophobacterales</taxon>
        <taxon>Syntrophobacteraceae</taxon>
        <taxon>Syntrophobacter</taxon>
    </lineage>
</organism>
<dbReference type="Proteomes" id="UP000001784">
    <property type="component" value="Chromosome"/>
</dbReference>
<evidence type="ECO:0000256" key="8">
    <source>
        <dbReference type="SAM" id="Phobius"/>
    </source>
</evidence>
<dbReference type="FunFam" id="3.30.565.10:FF:000010">
    <property type="entry name" value="Sensor histidine kinase RcsC"/>
    <property type="match status" value="1"/>
</dbReference>
<dbReference type="EMBL" id="CP000478">
    <property type="protein sequence ID" value="ABK17890.1"/>
    <property type="molecule type" value="Genomic_DNA"/>
</dbReference>
<feature type="modified residue" description="4-aspartylphosphate" evidence="7">
    <location>
        <position position="755"/>
    </location>
</feature>
<evidence type="ECO:0000259" key="10">
    <source>
        <dbReference type="PROSITE" id="PS50110"/>
    </source>
</evidence>
<dbReference type="CDD" id="cd06225">
    <property type="entry name" value="HAMP"/>
    <property type="match status" value="1"/>
</dbReference>
<dbReference type="Gene3D" id="3.40.50.2300">
    <property type="match status" value="2"/>
</dbReference>
<dbReference type="Pfam" id="PF00512">
    <property type="entry name" value="HisKA"/>
    <property type="match status" value="1"/>
</dbReference>
<dbReference type="Gene3D" id="6.10.340.10">
    <property type="match status" value="1"/>
</dbReference>
<keyword evidence="6 12" id="KW-0418">Kinase</keyword>
<dbReference type="InterPro" id="IPR004358">
    <property type="entry name" value="Sig_transdc_His_kin-like_C"/>
</dbReference>
<dbReference type="eggNOG" id="COG0784">
    <property type="taxonomic scope" value="Bacteria"/>
</dbReference>
<dbReference type="CDD" id="cd00082">
    <property type="entry name" value="HisKA"/>
    <property type="match status" value="1"/>
</dbReference>
<dbReference type="PRINTS" id="PR00344">
    <property type="entry name" value="BCTRLSENSOR"/>
</dbReference>
<dbReference type="InterPro" id="IPR003018">
    <property type="entry name" value="GAF"/>
</dbReference>
<dbReference type="SMART" id="SM00065">
    <property type="entry name" value="GAF"/>
    <property type="match status" value="1"/>
</dbReference>
<feature type="domain" description="Histidine kinase" evidence="9">
    <location>
        <begin position="325"/>
        <end position="544"/>
    </location>
</feature>
<gene>
    <name evidence="12" type="ordered locus">Sfum_2208</name>
</gene>
<dbReference type="PROSITE" id="PS50110">
    <property type="entry name" value="RESPONSE_REGULATORY"/>
    <property type="match status" value="2"/>
</dbReference>
<dbReference type="SUPFAM" id="SSF55874">
    <property type="entry name" value="ATPase domain of HSP90 chaperone/DNA topoisomerase II/histidine kinase"/>
    <property type="match status" value="1"/>
</dbReference>
<sequence length="823" mass="91523" precursor="true">MKSHKFKMYRVALMFLTIVLLLSALAIIPQIVTVRGEILMGINVGVALLGLVGGLFFIRRMNHRLVLMADAARSIEEGDYSARTEVTGEDAIGMLARTINSMAERIQSAFRELEHRQNDLVESRKLLSEQNAKLEQEFERQAAFGEYLVALNAVDINAIAEKTLEYLLRETEMHFGIFYLRERGSGKLQRVAERGIDSQALAALTRTEDGFPAQVVSERKWLTIKDIDEQALPEVNLGFTRARLRSVLGVPVLFQQKILGVLILSAMHKLDDTVRRIVESTVGTLGSALNNAMTYKTVQQQALQLEQANMELLEADHLRSEFVANMSHELRTPLNSIIGFSGLLMKNRGGNLVATDLSYAEKINRNGKHLLNLINDILDLSKIEAGRMELQIGPTRIDVLTKEVVDMLRPQADERNLSLTFETAGEIPMFETDGEKLKRVLINLLGNAIKFTHKGGVKVRLISQSGHRLNIEVNDSGIGIPQDKLETIFQPFRQVDSSTSREYGGTGLGLTITRSIVEMLRGEISVSSKPGEGSTFTVSLPLGGDAARQPAPAVEEPAAPVEPQELGPVPPTLQWPESQAPIKGARVLVVDDDPDSRELLMNNIEGMGAKVIPCEDGEKALQMALECKPDLITLDLMMPGMDGWEVLSRLRDNPETRHIPVVIISIVANRRQAMVLGAVDALTKPISSNQLQALLQHYVRRQSVSKVLVVDDDEDARQLLASHLENKVGELRTAVNGREALQVLEEFTPDLIFLDLNMPQMDGFTFLRVLRADKHLWRLPVVVVTAKQMTAAERRELERRVVGFIQKGDSLETQLQEVLHYVG</sequence>
<dbReference type="eggNOG" id="COG5000">
    <property type="taxonomic scope" value="Bacteria"/>
</dbReference>
<dbReference type="Gene3D" id="1.10.287.130">
    <property type="match status" value="1"/>
</dbReference>
<feature type="domain" description="Response regulatory" evidence="10">
    <location>
        <begin position="706"/>
        <end position="822"/>
    </location>
</feature>
<dbReference type="FunCoup" id="A0LKD8">
    <property type="interactions" value="289"/>
</dbReference>
<feature type="transmembrane region" description="Helical" evidence="8">
    <location>
        <begin position="36"/>
        <end position="58"/>
    </location>
</feature>
<dbReference type="eggNOG" id="COG3706">
    <property type="taxonomic scope" value="Bacteria"/>
</dbReference>
<dbReference type="InParanoid" id="A0LKD8"/>
<dbReference type="SMART" id="SM00387">
    <property type="entry name" value="HATPase_c"/>
    <property type="match status" value="1"/>
</dbReference>
<dbReference type="InterPro" id="IPR001789">
    <property type="entry name" value="Sig_transdc_resp-reg_receiver"/>
</dbReference>
<dbReference type="SMART" id="SM00388">
    <property type="entry name" value="HisKA"/>
    <property type="match status" value="1"/>
</dbReference>
<dbReference type="GO" id="GO:0009927">
    <property type="term" value="F:histidine phosphotransfer kinase activity"/>
    <property type="evidence" value="ECO:0007669"/>
    <property type="project" value="TreeGrafter"/>
</dbReference>
<keyword evidence="8" id="KW-0472">Membrane</keyword>
<evidence type="ECO:0000259" key="9">
    <source>
        <dbReference type="PROSITE" id="PS50109"/>
    </source>
</evidence>